<keyword evidence="2 8" id="KW-0812">Transmembrane</keyword>
<dbReference type="SUPFAM" id="SSF52540">
    <property type="entry name" value="P-loop containing nucleoside triphosphate hydrolases"/>
    <property type="match status" value="1"/>
</dbReference>
<feature type="domain" description="ABC transporter" evidence="9">
    <location>
        <begin position="483"/>
        <end position="714"/>
    </location>
</feature>
<feature type="transmembrane region" description="Helical" evidence="8">
    <location>
        <begin position="159"/>
        <end position="177"/>
    </location>
</feature>
<dbReference type="RefSeq" id="WP_273688998.1">
    <property type="nucleotide sequence ID" value="NZ_CP117411.1"/>
</dbReference>
<evidence type="ECO:0000256" key="2">
    <source>
        <dbReference type="ARBA" id="ARBA00022692"/>
    </source>
</evidence>
<protein>
    <submittedName>
        <fullName evidence="12">Cysteine peptidase family C39 domain-containing protein</fullName>
    </submittedName>
</protein>
<keyword evidence="7 8" id="KW-0472">Membrane</keyword>
<feature type="transmembrane region" description="Helical" evidence="8">
    <location>
        <begin position="302"/>
        <end position="323"/>
    </location>
</feature>
<evidence type="ECO:0000259" key="9">
    <source>
        <dbReference type="PROSITE" id="PS50893"/>
    </source>
</evidence>
<sequence>MARSARTPIVQQMERAECGAACLGIILGYHGRWVPLEQLRAECGVSRDGSRASNVVRAARMHNLAADGHKVPIETIAETPVPFIAFWGFNHFVVVEGFRGSHVAINDPAAGRKRITFEEFDHNYTGVILSLTPDAGFERGGHRPSIREGLKSRYEQSRLAILFVASVSLVMVVPGILAPNFSRMFTDFLLVRKFPGWLGPLVGAMVTAGLMQAMLTFIQQTYLLRLETKVSVTSASAFLNRMVRLPIGFFGQRSPSELAVRVSHNEALASVATGGVGTALLGLPSALIFGSVLLAFDVWLGLLAIAFAAINITVLVTIARTLAEREQAVMIQQTKITGAGASGLRMIAEYKAAGAEPLLFRRIVGLKAHQETLNAGLQPVRLGLQAVPAVVNGLASAALVTIGGFQVISGSVTVGVLVAVQALMMSFLTPITQLVGMGQQVQTARGYLTQIDDLMAQPVAQEFADESNDFRSASSQASGAATLRRATFGYSPLDPPLLRDFTLDVAPGEWVAVVGRSGSGKSTVAKLMAGLERPWSGDVLLDGKPIQTISRNLLRNSISVVEQDIVIFEGSVRDNIAMWDPTLPDEAIIGAAKLVGVHEFIVSRPGGYDAKLSEDGANISGGQRALIDLARAVATRPALLVMDEATAALDAASEETVIANLRKLGCGCLMVAHRLSTVRTADRIVVLQDGVMAESGTHAQLMARDGLYADLIRTA</sequence>
<dbReference type="InterPro" id="IPR036640">
    <property type="entry name" value="ABC1_TM_sf"/>
</dbReference>
<dbReference type="InterPro" id="IPR005074">
    <property type="entry name" value="Peptidase_C39"/>
</dbReference>
<dbReference type="InterPro" id="IPR003439">
    <property type="entry name" value="ABC_transporter-like_ATP-bd"/>
</dbReference>
<keyword evidence="4" id="KW-0378">Hydrolase</keyword>
<dbReference type="SMART" id="SM00382">
    <property type="entry name" value="AAA"/>
    <property type="match status" value="1"/>
</dbReference>
<dbReference type="PROSITE" id="PS00211">
    <property type="entry name" value="ABC_TRANSPORTER_1"/>
    <property type="match status" value="1"/>
</dbReference>
<dbReference type="Pfam" id="PF00664">
    <property type="entry name" value="ABC_membrane"/>
    <property type="match status" value="1"/>
</dbReference>
<keyword evidence="5" id="KW-0067">ATP-binding</keyword>
<feature type="domain" description="ABC transmembrane type-1" evidence="10">
    <location>
        <begin position="162"/>
        <end position="443"/>
    </location>
</feature>
<evidence type="ECO:0000256" key="6">
    <source>
        <dbReference type="ARBA" id="ARBA00022989"/>
    </source>
</evidence>
<keyword evidence="6 8" id="KW-1133">Transmembrane helix</keyword>
<dbReference type="PROSITE" id="PS50990">
    <property type="entry name" value="PEPTIDASE_C39"/>
    <property type="match status" value="1"/>
</dbReference>
<feature type="transmembrane region" description="Helical" evidence="8">
    <location>
        <begin position="197"/>
        <end position="218"/>
    </location>
</feature>
<evidence type="ECO:0000259" key="11">
    <source>
        <dbReference type="PROSITE" id="PS50990"/>
    </source>
</evidence>
<dbReference type="PANTHER" id="PTHR43394:SF1">
    <property type="entry name" value="ATP-BINDING CASSETTE SUB-FAMILY B MEMBER 10, MITOCHONDRIAL"/>
    <property type="match status" value="1"/>
</dbReference>
<dbReference type="Gene3D" id="3.90.70.10">
    <property type="entry name" value="Cysteine proteinases"/>
    <property type="match status" value="1"/>
</dbReference>
<dbReference type="InterPro" id="IPR011527">
    <property type="entry name" value="ABC1_TM_dom"/>
</dbReference>
<keyword evidence="13" id="KW-1185">Reference proteome</keyword>
<reference evidence="12 13" key="1">
    <citation type="submission" date="2023-02" db="EMBL/GenBank/DDBJ databases">
        <title>Genome sequence of Sphingomonas naphthae.</title>
        <authorList>
            <person name="Kim S."/>
            <person name="Heo J."/>
            <person name="Kwon S.-W."/>
        </authorList>
    </citation>
    <scope>NUCLEOTIDE SEQUENCE [LARGE SCALE GENOMIC DNA]</scope>
    <source>
        <strain evidence="12 13">KACC 18716</strain>
    </source>
</reference>
<proteinExistence type="predicted"/>
<evidence type="ECO:0000313" key="12">
    <source>
        <dbReference type="EMBL" id="WCT74172.1"/>
    </source>
</evidence>
<evidence type="ECO:0000256" key="5">
    <source>
        <dbReference type="ARBA" id="ARBA00022840"/>
    </source>
</evidence>
<evidence type="ECO:0000313" key="13">
    <source>
        <dbReference type="Proteomes" id="UP001220395"/>
    </source>
</evidence>
<keyword evidence="3" id="KW-0547">Nucleotide-binding</keyword>
<accession>A0ABY7TNC5</accession>
<dbReference type="InterPro" id="IPR003593">
    <property type="entry name" value="AAA+_ATPase"/>
</dbReference>
<evidence type="ECO:0000256" key="3">
    <source>
        <dbReference type="ARBA" id="ARBA00022741"/>
    </source>
</evidence>
<dbReference type="Gene3D" id="1.20.1560.10">
    <property type="entry name" value="ABC transporter type 1, transmembrane domain"/>
    <property type="match status" value="1"/>
</dbReference>
<dbReference type="EMBL" id="CP117411">
    <property type="protein sequence ID" value="WCT74172.1"/>
    <property type="molecule type" value="Genomic_DNA"/>
</dbReference>
<dbReference type="InterPro" id="IPR017871">
    <property type="entry name" value="ABC_transporter-like_CS"/>
</dbReference>
<feature type="transmembrane region" description="Helical" evidence="8">
    <location>
        <begin position="271"/>
        <end position="296"/>
    </location>
</feature>
<dbReference type="Pfam" id="PF03412">
    <property type="entry name" value="Peptidase_C39"/>
    <property type="match status" value="1"/>
</dbReference>
<evidence type="ECO:0000256" key="8">
    <source>
        <dbReference type="SAM" id="Phobius"/>
    </source>
</evidence>
<comment type="subcellular location">
    <subcellularLocation>
        <location evidence="1">Cell membrane</location>
        <topology evidence="1">Multi-pass membrane protein</topology>
    </subcellularLocation>
</comment>
<organism evidence="12 13">
    <name type="scientific">Sphingomonas naphthae</name>
    <dbReference type="NCBI Taxonomy" id="1813468"/>
    <lineage>
        <taxon>Bacteria</taxon>
        <taxon>Pseudomonadati</taxon>
        <taxon>Pseudomonadota</taxon>
        <taxon>Alphaproteobacteria</taxon>
        <taxon>Sphingomonadales</taxon>
        <taxon>Sphingomonadaceae</taxon>
        <taxon>Sphingomonas</taxon>
    </lineage>
</organism>
<dbReference type="PROSITE" id="PS50929">
    <property type="entry name" value="ABC_TM1F"/>
    <property type="match status" value="1"/>
</dbReference>
<dbReference type="PANTHER" id="PTHR43394">
    <property type="entry name" value="ATP-DEPENDENT PERMEASE MDL1, MITOCHONDRIAL"/>
    <property type="match status" value="1"/>
</dbReference>
<gene>
    <name evidence="12" type="ORF">PQ455_02760</name>
</gene>
<dbReference type="PROSITE" id="PS50893">
    <property type="entry name" value="ABC_TRANSPORTER_2"/>
    <property type="match status" value="1"/>
</dbReference>
<dbReference type="InterPro" id="IPR027417">
    <property type="entry name" value="P-loop_NTPase"/>
</dbReference>
<dbReference type="InterPro" id="IPR039421">
    <property type="entry name" value="Type_1_exporter"/>
</dbReference>
<dbReference type="Gene3D" id="3.40.50.300">
    <property type="entry name" value="P-loop containing nucleotide triphosphate hydrolases"/>
    <property type="match status" value="1"/>
</dbReference>
<dbReference type="SUPFAM" id="SSF90123">
    <property type="entry name" value="ABC transporter transmembrane region"/>
    <property type="match status" value="1"/>
</dbReference>
<evidence type="ECO:0000256" key="4">
    <source>
        <dbReference type="ARBA" id="ARBA00022801"/>
    </source>
</evidence>
<name>A0ABY7TNC5_9SPHN</name>
<dbReference type="Proteomes" id="UP001220395">
    <property type="component" value="Chromosome"/>
</dbReference>
<evidence type="ECO:0000259" key="10">
    <source>
        <dbReference type="PROSITE" id="PS50929"/>
    </source>
</evidence>
<evidence type="ECO:0000256" key="7">
    <source>
        <dbReference type="ARBA" id="ARBA00023136"/>
    </source>
</evidence>
<feature type="domain" description="Peptidase C39" evidence="11">
    <location>
        <begin position="12"/>
        <end position="131"/>
    </location>
</feature>
<evidence type="ECO:0000256" key="1">
    <source>
        <dbReference type="ARBA" id="ARBA00004651"/>
    </source>
</evidence>
<dbReference type="Pfam" id="PF00005">
    <property type="entry name" value="ABC_tran"/>
    <property type="match status" value="1"/>
</dbReference>